<dbReference type="EMBL" id="JARYMX010000007">
    <property type="protein sequence ID" value="KAJ9541854.1"/>
    <property type="molecule type" value="Genomic_DNA"/>
</dbReference>
<accession>A0AA38SH31</accession>
<dbReference type="AlphaFoldDB" id="A0AA38SH31"/>
<evidence type="ECO:0000313" key="2">
    <source>
        <dbReference type="EMBL" id="KAJ9541854.1"/>
    </source>
</evidence>
<protein>
    <recommendedName>
        <fullName evidence="4">DUF4283 domain-containing protein</fullName>
    </recommendedName>
</protein>
<dbReference type="Proteomes" id="UP001172457">
    <property type="component" value="Chromosome 7"/>
</dbReference>
<dbReference type="InterPro" id="IPR040256">
    <property type="entry name" value="At4g02000-like"/>
</dbReference>
<evidence type="ECO:0000256" key="1">
    <source>
        <dbReference type="SAM" id="MobiDB-lite"/>
    </source>
</evidence>
<gene>
    <name evidence="2" type="ORF">OSB04_028360</name>
</gene>
<organism evidence="2 3">
    <name type="scientific">Centaurea solstitialis</name>
    <name type="common">yellow star-thistle</name>
    <dbReference type="NCBI Taxonomy" id="347529"/>
    <lineage>
        <taxon>Eukaryota</taxon>
        <taxon>Viridiplantae</taxon>
        <taxon>Streptophyta</taxon>
        <taxon>Embryophyta</taxon>
        <taxon>Tracheophyta</taxon>
        <taxon>Spermatophyta</taxon>
        <taxon>Magnoliopsida</taxon>
        <taxon>eudicotyledons</taxon>
        <taxon>Gunneridae</taxon>
        <taxon>Pentapetalae</taxon>
        <taxon>asterids</taxon>
        <taxon>campanulids</taxon>
        <taxon>Asterales</taxon>
        <taxon>Asteraceae</taxon>
        <taxon>Carduoideae</taxon>
        <taxon>Cardueae</taxon>
        <taxon>Centaureinae</taxon>
        <taxon>Centaurea</taxon>
    </lineage>
</organism>
<keyword evidence="3" id="KW-1185">Reference proteome</keyword>
<reference evidence="2" key="1">
    <citation type="submission" date="2023-03" db="EMBL/GenBank/DDBJ databases">
        <title>Chromosome-scale reference genome and RAD-based genetic map of yellow starthistle (Centaurea solstitialis) reveal putative structural variation and QTLs associated with invader traits.</title>
        <authorList>
            <person name="Reatini B."/>
            <person name="Cang F.A."/>
            <person name="Jiang Q."/>
            <person name="Mckibben M.T.W."/>
            <person name="Barker M.S."/>
            <person name="Rieseberg L.H."/>
            <person name="Dlugosch K.M."/>
        </authorList>
    </citation>
    <scope>NUCLEOTIDE SEQUENCE</scope>
    <source>
        <strain evidence="2">CAN-66</strain>
        <tissue evidence="2">Leaf</tissue>
    </source>
</reference>
<proteinExistence type="predicted"/>
<evidence type="ECO:0008006" key="4">
    <source>
        <dbReference type="Google" id="ProtNLM"/>
    </source>
</evidence>
<sequence>MKTHHATLLGYFLGPRLHFLVVQSYLKTAWGKYGFVYAMMNNNGVYFLKFNDEGGVYHFLSPWDPLKGLSKPVHNSCPLWITLHNISFVAFNREGISRIASALGVPKQMDACTSLMCDKAWGCPGFAKVLVEVSVIGDLKWDLEVVIPSLSGGEDAKASSSGVVKDVDAMQDEIVASLNNEMTPQEKNNQESDNSTQGERVQSGVEVDLDPVVPTMKESSGQATLEADVPIVESVIRNFQQ</sequence>
<comment type="caution">
    <text evidence="2">The sequence shown here is derived from an EMBL/GenBank/DDBJ whole genome shotgun (WGS) entry which is preliminary data.</text>
</comment>
<feature type="region of interest" description="Disordered" evidence="1">
    <location>
        <begin position="179"/>
        <end position="224"/>
    </location>
</feature>
<name>A0AA38SH31_9ASTR</name>
<evidence type="ECO:0000313" key="3">
    <source>
        <dbReference type="Proteomes" id="UP001172457"/>
    </source>
</evidence>
<feature type="compositionally biased region" description="Polar residues" evidence="1">
    <location>
        <begin position="179"/>
        <end position="200"/>
    </location>
</feature>
<dbReference type="PANTHER" id="PTHR31286">
    <property type="entry name" value="GLYCINE-RICH CELL WALL STRUCTURAL PROTEIN 1.8-LIKE"/>
    <property type="match status" value="1"/>
</dbReference>
<dbReference type="PANTHER" id="PTHR31286:SF99">
    <property type="entry name" value="DUF4283 DOMAIN-CONTAINING PROTEIN"/>
    <property type="match status" value="1"/>
</dbReference>